<evidence type="ECO:0000313" key="7">
    <source>
        <dbReference type="EMBL" id="VDP08547.1"/>
    </source>
</evidence>
<reference evidence="9" key="1">
    <citation type="submission" date="2016-06" db="UniProtKB">
        <authorList>
            <consortium name="WormBaseParasite"/>
        </authorList>
    </citation>
    <scope>IDENTIFICATION</scope>
</reference>
<evidence type="ECO:0000256" key="4">
    <source>
        <dbReference type="ARBA" id="ARBA00023136"/>
    </source>
</evidence>
<reference evidence="7 8" key="2">
    <citation type="submission" date="2018-11" db="EMBL/GenBank/DDBJ databases">
        <authorList>
            <consortium name="Pathogen Informatics"/>
        </authorList>
    </citation>
    <scope>NUCLEOTIDE SEQUENCE [LARGE SCALE GENOMIC DNA]</scope>
</reference>
<keyword evidence="3 5" id="KW-1133">Transmembrane helix</keyword>
<comment type="subcellular location">
    <subcellularLocation>
        <location evidence="1">Membrane</location>
        <topology evidence="1">Multi-pass membrane protein</topology>
    </subcellularLocation>
</comment>
<dbReference type="WBParaSite" id="SBAD_0000611201-mRNA-1">
    <property type="protein sequence ID" value="SBAD_0000611201-mRNA-1"/>
    <property type="gene ID" value="SBAD_0000611201"/>
</dbReference>
<protein>
    <submittedName>
        <fullName evidence="9">ATP-binding cassette sub-family A member 3</fullName>
    </submittedName>
</protein>
<feature type="transmembrane region" description="Helical" evidence="5">
    <location>
        <begin position="275"/>
        <end position="295"/>
    </location>
</feature>
<organism evidence="9">
    <name type="scientific">Soboliphyme baturini</name>
    <dbReference type="NCBI Taxonomy" id="241478"/>
    <lineage>
        <taxon>Eukaryota</taxon>
        <taxon>Metazoa</taxon>
        <taxon>Ecdysozoa</taxon>
        <taxon>Nematoda</taxon>
        <taxon>Enoplea</taxon>
        <taxon>Dorylaimia</taxon>
        <taxon>Dioctophymatida</taxon>
        <taxon>Dioctophymatoidea</taxon>
        <taxon>Soboliphymatidae</taxon>
        <taxon>Soboliphyme</taxon>
    </lineage>
</organism>
<dbReference type="Pfam" id="PF12698">
    <property type="entry name" value="ABC2_membrane_3"/>
    <property type="match status" value="1"/>
</dbReference>
<sequence length="312" mass="36143">MYTLLRGYILLTPESPAVRKLTKMAFAKLLQNLGNSVYEFSDTTYNNSSLQGVYRNMTHPYERNLADNSMIKLFQCFRTDRLVVVENETVLENMGSCLMDADSYLSGLVFDVQHEAKEFRKLTVYKIRMANYLVDNTNHLQDRTLNSRPRDSPFIDLKYEYFGFSFLQDAVSNLLIDFLTSRNQSETAAVFSQQFPAYCYTVDLFMDGVSNMLPFIISIGWIFSAAIIIKNIVLEKELRIKEFLKMMGLNNFIYWLSCFIQSFLILLFTSTVAVVILKVSALFHFMLIYHVYVLMDEYMHGILNLYGTKLSG</sequence>
<dbReference type="InterPro" id="IPR026082">
    <property type="entry name" value="ABCA"/>
</dbReference>
<evidence type="ECO:0000256" key="5">
    <source>
        <dbReference type="SAM" id="Phobius"/>
    </source>
</evidence>
<proteinExistence type="predicted"/>
<dbReference type="GO" id="GO:0140359">
    <property type="term" value="F:ABC-type transporter activity"/>
    <property type="evidence" value="ECO:0007669"/>
    <property type="project" value="InterPro"/>
</dbReference>
<feature type="domain" description="ABC-2 type transporter transmembrane" evidence="6">
    <location>
        <begin position="210"/>
        <end position="285"/>
    </location>
</feature>
<dbReference type="GO" id="GO:0005319">
    <property type="term" value="F:lipid transporter activity"/>
    <property type="evidence" value="ECO:0007669"/>
    <property type="project" value="TreeGrafter"/>
</dbReference>
<feature type="transmembrane region" description="Helical" evidence="5">
    <location>
        <begin position="252"/>
        <end position="269"/>
    </location>
</feature>
<evidence type="ECO:0000313" key="9">
    <source>
        <dbReference type="WBParaSite" id="SBAD_0000611201-mRNA-1"/>
    </source>
</evidence>
<dbReference type="GO" id="GO:0016020">
    <property type="term" value="C:membrane"/>
    <property type="evidence" value="ECO:0007669"/>
    <property type="project" value="UniProtKB-SubCell"/>
</dbReference>
<dbReference type="PANTHER" id="PTHR19229:SF250">
    <property type="entry name" value="ABC TRANSPORTER DOMAIN-CONTAINING PROTEIN-RELATED"/>
    <property type="match status" value="1"/>
</dbReference>
<evidence type="ECO:0000256" key="3">
    <source>
        <dbReference type="ARBA" id="ARBA00022989"/>
    </source>
</evidence>
<dbReference type="PANTHER" id="PTHR19229">
    <property type="entry name" value="ATP-BINDING CASSETTE TRANSPORTER SUBFAMILY A ABCA"/>
    <property type="match status" value="1"/>
</dbReference>
<dbReference type="EMBL" id="UZAM01009317">
    <property type="protein sequence ID" value="VDP08547.1"/>
    <property type="molecule type" value="Genomic_DNA"/>
</dbReference>
<accession>A0A183IQI0</accession>
<keyword evidence="4 5" id="KW-0472">Membrane</keyword>
<gene>
    <name evidence="7" type="ORF">SBAD_LOCUS5877</name>
</gene>
<keyword evidence="8" id="KW-1185">Reference proteome</keyword>
<dbReference type="AlphaFoldDB" id="A0A183IQI0"/>
<evidence type="ECO:0000256" key="2">
    <source>
        <dbReference type="ARBA" id="ARBA00022692"/>
    </source>
</evidence>
<name>A0A183IQI0_9BILA</name>
<keyword evidence="2 5" id="KW-0812">Transmembrane</keyword>
<feature type="transmembrane region" description="Helical" evidence="5">
    <location>
        <begin position="212"/>
        <end position="232"/>
    </location>
</feature>
<dbReference type="OrthoDB" id="10255969at2759"/>
<evidence type="ECO:0000259" key="6">
    <source>
        <dbReference type="Pfam" id="PF12698"/>
    </source>
</evidence>
<dbReference type="InterPro" id="IPR013525">
    <property type="entry name" value="ABC2_TM"/>
</dbReference>
<evidence type="ECO:0000256" key="1">
    <source>
        <dbReference type="ARBA" id="ARBA00004141"/>
    </source>
</evidence>
<dbReference type="Proteomes" id="UP000270296">
    <property type="component" value="Unassembled WGS sequence"/>
</dbReference>
<evidence type="ECO:0000313" key="8">
    <source>
        <dbReference type="Proteomes" id="UP000270296"/>
    </source>
</evidence>